<feature type="compositionally biased region" description="Basic residues" evidence="1">
    <location>
        <begin position="143"/>
        <end position="153"/>
    </location>
</feature>
<dbReference type="RefSeq" id="XP_033658836.1">
    <property type="nucleotide sequence ID" value="XM_033794190.1"/>
</dbReference>
<feature type="region of interest" description="Disordered" evidence="1">
    <location>
        <begin position="1"/>
        <end position="175"/>
    </location>
</feature>
<dbReference type="GeneID" id="54547365"/>
<feature type="compositionally biased region" description="Polar residues" evidence="1">
    <location>
        <begin position="420"/>
        <end position="431"/>
    </location>
</feature>
<feature type="region of interest" description="Disordered" evidence="1">
    <location>
        <begin position="211"/>
        <end position="241"/>
    </location>
</feature>
<dbReference type="OrthoDB" id="2537141at2759"/>
<dbReference type="EMBL" id="ML986484">
    <property type="protein sequence ID" value="KAF2281299.1"/>
    <property type="molecule type" value="Genomic_DNA"/>
</dbReference>
<sequence>MDIRKWLNDIVLPEQPPSPGLPHQDTPAPLLESHVPETRPKQGRRRKRSTTDSSFLEARTVPPKPKSPPPIRKEADTDESRDTSTCSDAHQPPNASSDSSSSSQRYARRPRRKTRPERYEPKSKHVKEQGAHASRHRNGESKQKKRKSRRKKSERPGMGLVQSFHAKNVPQDRLTLKPREKLGLFNKGRVSSPVKGRGLPDLVFSEMKFLQKQTDQPEATAQPGLTRKKRKKDHAHAKEEEISAYFTSVRPALAERDVNTRAKGDGQWRIPEGAEGECARFTHADNALPTVEVPRRASFLGFGSKGPEHRSGSYISWSESIRAPSVPPLQARAGSAFDAAHLSSARDNSNKRPAQSGGGDLHSPASPSASRGLPDGSNGCFQMSCLTPANRRPSRCQSFPNATSSSWPTGLYAPPEGRQTVVTAHSLSSLPTGKPVRAEAQRDRRRAARSKEVDGSEDTSLRSRIRIPRGDSGGLHEAFQEDGDGYPQTSSTLGRLLHQCDSALDGIPHQARVMCEPPGDINNPGSSWDEERGSVNINITETDRRPPVVRFSGVETYRPLTTEYAGPSIYEEQERREREATLPQPGYGDSLQSLYTLDQEEELDEWEEDVDAHVPRLGNTDWDALLERPGTIGYNGYTEDGRGTSYLDTDDVVANGFWRPHKLY</sequence>
<organism evidence="2 3">
    <name type="scientific">Westerdykella ornata</name>
    <dbReference type="NCBI Taxonomy" id="318751"/>
    <lineage>
        <taxon>Eukaryota</taxon>
        <taxon>Fungi</taxon>
        <taxon>Dikarya</taxon>
        <taxon>Ascomycota</taxon>
        <taxon>Pezizomycotina</taxon>
        <taxon>Dothideomycetes</taxon>
        <taxon>Pleosporomycetidae</taxon>
        <taxon>Pleosporales</taxon>
        <taxon>Sporormiaceae</taxon>
        <taxon>Westerdykella</taxon>
    </lineage>
</organism>
<feature type="region of interest" description="Disordered" evidence="1">
    <location>
        <begin position="391"/>
        <end position="491"/>
    </location>
</feature>
<dbReference type="Proteomes" id="UP000800097">
    <property type="component" value="Unassembled WGS sequence"/>
</dbReference>
<evidence type="ECO:0000313" key="3">
    <source>
        <dbReference type="Proteomes" id="UP000800097"/>
    </source>
</evidence>
<feature type="compositionally biased region" description="Basic and acidic residues" evidence="1">
    <location>
        <begin position="116"/>
        <end position="130"/>
    </location>
</feature>
<feature type="compositionally biased region" description="Basic residues" evidence="1">
    <location>
        <begin position="106"/>
        <end position="115"/>
    </location>
</feature>
<gene>
    <name evidence="2" type="ORF">EI97DRAFT_25754</name>
</gene>
<protein>
    <submittedName>
        <fullName evidence="2">Uncharacterized protein</fullName>
    </submittedName>
</protein>
<feature type="compositionally biased region" description="Polar residues" evidence="1">
    <location>
        <begin position="395"/>
        <end position="408"/>
    </location>
</feature>
<feature type="compositionally biased region" description="Basic residues" evidence="1">
    <location>
        <begin position="226"/>
        <end position="235"/>
    </location>
</feature>
<evidence type="ECO:0000256" key="1">
    <source>
        <dbReference type="SAM" id="MobiDB-lite"/>
    </source>
</evidence>
<proteinExistence type="predicted"/>
<keyword evidence="3" id="KW-1185">Reference proteome</keyword>
<name>A0A6A6K1P4_WESOR</name>
<evidence type="ECO:0000313" key="2">
    <source>
        <dbReference type="EMBL" id="KAF2281299.1"/>
    </source>
</evidence>
<feature type="region of interest" description="Disordered" evidence="1">
    <location>
        <begin position="341"/>
        <end position="375"/>
    </location>
</feature>
<feature type="compositionally biased region" description="Basic and acidic residues" evidence="1">
    <location>
        <begin position="71"/>
        <end position="82"/>
    </location>
</feature>
<reference evidence="2" key="1">
    <citation type="journal article" date="2020" name="Stud. Mycol.">
        <title>101 Dothideomycetes genomes: a test case for predicting lifestyles and emergence of pathogens.</title>
        <authorList>
            <person name="Haridas S."/>
            <person name="Albert R."/>
            <person name="Binder M."/>
            <person name="Bloem J."/>
            <person name="Labutti K."/>
            <person name="Salamov A."/>
            <person name="Andreopoulos B."/>
            <person name="Baker S."/>
            <person name="Barry K."/>
            <person name="Bills G."/>
            <person name="Bluhm B."/>
            <person name="Cannon C."/>
            <person name="Castanera R."/>
            <person name="Culley D."/>
            <person name="Daum C."/>
            <person name="Ezra D."/>
            <person name="Gonzalez J."/>
            <person name="Henrissat B."/>
            <person name="Kuo A."/>
            <person name="Liang C."/>
            <person name="Lipzen A."/>
            <person name="Lutzoni F."/>
            <person name="Magnuson J."/>
            <person name="Mondo S."/>
            <person name="Nolan M."/>
            <person name="Ohm R."/>
            <person name="Pangilinan J."/>
            <person name="Park H.-J."/>
            <person name="Ramirez L."/>
            <person name="Alfaro M."/>
            <person name="Sun H."/>
            <person name="Tritt A."/>
            <person name="Yoshinaga Y."/>
            <person name="Zwiers L.-H."/>
            <person name="Turgeon B."/>
            <person name="Goodwin S."/>
            <person name="Spatafora J."/>
            <person name="Crous P."/>
            <person name="Grigoriev I."/>
        </authorList>
    </citation>
    <scope>NUCLEOTIDE SEQUENCE</scope>
    <source>
        <strain evidence="2">CBS 379.55</strain>
    </source>
</reference>
<feature type="compositionally biased region" description="Low complexity" evidence="1">
    <location>
        <begin position="96"/>
        <end position="105"/>
    </location>
</feature>
<accession>A0A6A6K1P4</accession>
<dbReference type="AlphaFoldDB" id="A0A6A6K1P4"/>
<feature type="region of interest" description="Disordered" evidence="1">
    <location>
        <begin position="572"/>
        <end position="591"/>
    </location>
</feature>